<sequence length="206" mass="23438">MRTDTTVSDKQALIGFPRGSKDMEMLLTDLDDDQLKNFLNEGRSLTGSAWDNFALFNQSMFTLLSEIHAIPSKIPIREPNLRSLADAMSTFDSVNIPPLNFDLMIKSLNLLESIYDERSLEVASFKKSVLELQDLQFADLRRKHSLSKLLTLADLFFKSLFLEQKKSETNGLVAVWIIIFAVIIISVFALFVFWVWSIKAKKGGRL</sequence>
<keyword evidence="1" id="KW-1133">Transmembrane helix</keyword>
<proteinExistence type="predicted"/>
<dbReference type="EnsemblMetazoa" id="CJA41814.1">
    <property type="protein sequence ID" value="CJA41814.1"/>
    <property type="gene ID" value="WBGene00217662"/>
</dbReference>
<keyword evidence="1" id="KW-0472">Membrane</keyword>
<reference evidence="2" key="2">
    <citation type="submission" date="2022-06" db="UniProtKB">
        <authorList>
            <consortium name="EnsemblMetazoa"/>
        </authorList>
    </citation>
    <scope>IDENTIFICATION</scope>
    <source>
        <strain evidence="2">DF5081</strain>
    </source>
</reference>
<organism evidence="2 3">
    <name type="scientific">Caenorhabditis japonica</name>
    <dbReference type="NCBI Taxonomy" id="281687"/>
    <lineage>
        <taxon>Eukaryota</taxon>
        <taxon>Metazoa</taxon>
        <taxon>Ecdysozoa</taxon>
        <taxon>Nematoda</taxon>
        <taxon>Chromadorea</taxon>
        <taxon>Rhabditida</taxon>
        <taxon>Rhabditina</taxon>
        <taxon>Rhabditomorpha</taxon>
        <taxon>Rhabditoidea</taxon>
        <taxon>Rhabditidae</taxon>
        <taxon>Peloderinae</taxon>
        <taxon>Caenorhabditis</taxon>
    </lineage>
</organism>
<dbReference type="AlphaFoldDB" id="A0A8R1EW77"/>
<keyword evidence="1" id="KW-0812">Transmembrane</keyword>
<reference evidence="3" key="1">
    <citation type="submission" date="2010-08" db="EMBL/GenBank/DDBJ databases">
        <authorList>
            <consortium name="Caenorhabditis japonica Sequencing Consortium"/>
            <person name="Wilson R.K."/>
        </authorList>
    </citation>
    <scope>NUCLEOTIDE SEQUENCE [LARGE SCALE GENOMIC DNA]</scope>
    <source>
        <strain evidence="3">DF5081</strain>
    </source>
</reference>
<protein>
    <submittedName>
        <fullName evidence="2">Uncharacterized protein</fullName>
    </submittedName>
</protein>
<keyword evidence="3" id="KW-1185">Reference proteome</keyword>
<evidence type="ECO:0000313" key="3">
    <source>
        <dbReference type="Proteomes" id="UP000005237"/>
    </source>
</evidence>
<dbReference type="Proteomes" id="UP000005237">
    <property type="component" value="Unassembled WGS sequence"/>
</dbReference>
<evidence type="ECO:0000256" key="1">
    <source>
        <dbReference type="SAM" id="Phobius"/>
    </source>
</evidence>
<evidence type="ECO:0000313" key="2">
    <source>
        <dbReference type="EnsemblMetazoa" id="CJA41814.1"/>
    </source>
</evidence>
<name>A0A8R1EW77_CAEJA</name>
<feature type="transmembrane region" description="Helical" evidence="1">
    <location>
        <begin position="174"/>
        <end position="196"/>
    </location>
</feature>
<accession>A0A8R1EW77</accession>